<comment type="pathway">
    <text evidence="9">Sulfur metabolism; glutathione metabolism.</text>
</comment>
<protein>
    <recommendedName>
        <fullName evidence="9">Glutathione hydrolase proenzyme</fullName>
        <ecNumber evidence="9">2.3.2.2</ecNumber>
        <ecNumber evidence="9">3.4.19.13</ecNumber>
    </recommendedName>
    <component>
        <recommendedName>
            <fullName evidence="9">Glutathione hydrolase large chain</fullName>
        </recommendedName>
    </component>
    <component>
        <recommendedName>
            <fullName evidence="9">Glutathione hydrolase small chain</fullName>
        </recommendedName>
    </component>
</protein>
<evidence type="ECO:0000256" key="5">
    <source>
        <dbReference type="ARBA" id="ARBA00022801"/>
    </source>
</evidence>
<keyword evidence="6 9" id="KW-0865">Zymogen</keyword>
<dbReference type="PANTHER" id="PTHR43199:SF1">
    <property type="entry name" value="GLUTATHIONE HYDROLASE PROENZYME"/>
    <property type="match status" value="1"/>
</dbReference>
<dbReference type="NCBIfam" id="TIGR00066">
    <property type="entry name" value="g_glut_trans"/>
    <property type="match status" value="1"/>
</dbReference>
<keyword evidence="7 9" id="KW-0012">Acyltransferase</keyword>
<sequence length="582" mass="62506">MRNSHLVLRKIVVGVGLICGVLSTVHAKQPLNPEGSSQRTEQVAVRSQEMMAVTANPLATDAAMTILNQGGSAADAAIAAQLVLNLVEPQSSGIGGGGFILAFHPKSGLITYDAREVAPLDSPVVYFGQPGHELSFKTVMNSGLSVGVPGLLLGLEQLHTEYGHLPWATLFAPAITLAEQGFLVSPRLHTLIQQSRADLARQPETAAYFLDAEQQAWPVGHRLRNPQFAAVLRLLAQQGSSSFYQGALARDMIAAVRNQPISGYLTEQDLRAYSVVKRPALCMTLKQWEICGMPPPSSGSLAVMQILGILQHTPIAQYAPDSWQAVHYFSEASRLAFADRDTWVADPDFVAVPVAELLSAEYLAQRAQGIQADQAMGVALPGELTQLTPPALAPALEQAATTHLVVADARGQLISMTSSIEAAFGSKIWVQGFLLNNQLTDFSFGNQQTDGRIVVNRLEPQKRPRSSMAPMMVFEAGMPVLALGSPGGSAIVLYVAQALSAMFYWNLEPQQAVNLDHYGSRNGPTELEADRPISRHQDTLKALGHEVRLQSFPSGTHIIAKDKQGVLSSGVDPRREGSAAGR</sequence>
<dbReference type="EC" id="3.4.19.13" evidence="9"/>
<feature type="region of interest" description="Disordered" evidence="10">
    <location>
        <begin position="563"/>
        <end position="582"/>
    </location>
</feature>
<dbReference type="RefSeq" id="WP_266122123.1">
    <property type="nucleotide sequence ID" value="NZ_JAJHNU010000001.1"/>
</dbReference>
<dbReference type="InterPro" id="IPR043138">
    <property type="entry name" value="GGT_lsub"/>
</dbReference>
<dbReference type="InterPro" id="IPR000101">
    <property type="entry name" value="GGT_peptidase"/>
</dbReference>
<dbReference type="PANTHER" id="PTHR43199">
    <property type="entry name" value="GLUTATHIONE HYDROLASE"/>
    <property type="match status" value="1"/>
</dbReference>
<dbReference type="InterPro" id="IPR051792">
    <property type="entry name" value="GGT_bact"/>
</dbReference>
<evidence type="ECO:0000256" key="3">
    <source>
        <dbReference type="ARBA" id="ARBA00009381"/>
    </source>
</evidence>
<comment type="subunit">
    <text evidence="9">This enzyme consists of two polypeptide chains, which are synthesized in precursor form from a single polypeptide.</text>
</comment>
<evidence type="ECO:0000313" key="12">
    <source>
        <dbReference type="Proteomes" id="UP001168613"/>
    </source>
</evidence>
<evidence type="ECO:0000256" key="2">
    <source>
        <dbReference type="ARBA" id="ARBA00001089"/>
    </source>
</evidence>
<dbReference type="InterPro" id="IPR029055">
    <property type="entry name" value="Ntn_hydrolases_N"/>
</dbReference>
<keyword evidence="12" id="KW-1185">Reference proteome</keyword>
<accession>A0ABT8EH19</accession>
<evidence type="ECO:0000256" key="9">
    <source>
        <dbReference type="RuleBase" id="RU368036"/>
    </source>
</evidence>
<feature type="compositionally biased region" description="Basic and acidic residues" evidence="10">
    <location>
        <begin position="572"/>
        <end position="582"/>
    </location>
</feature>
<evidence type="ECO:0000256" key="10">
    <source>
        <dbReference type="SAM" id="MobiDB-lite"/>
    </source>
</evidence>
<evidence type="ECO:0000256" key="1">
    <source>
        <dbReference type="ARBA" id="ARBA00001049"/>
    </source>
</evidence>
<comment type="similarity">
    <text evidence="3 9">Belongs to the gamma-glutamyltransferase family.</text>
</comment>
<dbReference type="PRINTS" id="PR01210">
    <property type="entry name" value="GGTRANSPTASE"/>
</dbReference>
<comment type="catalytic activity">
    <reaction evidence="2 9">
        <text>glutathione + H2O = L-cysteinylglycine + L-glutamate</text>
        <dbReference type="Rhea" id="RHEA:28807"/>
        <dbReference type="ChEBI" id="CHEBI:15377"/>
        <dbReference type="ChEBI" id="CHEBI:29985"/>
        <dbReference type="ChEBI" id="CHEBI:57925"/>
        <dbReference type="ChEBI" id="CHEBI:61694"/>
        <dbReference type="EC" id="3.4.19.13"/>
    </reaction>
</comment>
<keyword evidence="9" id="KW-0317">Glutathione biosynthesis</keyword>
<comment type="catalytic activity">
    <reaction evidence="8 9">
        <text>an N-terminal (5-L-glutamyl)-[peptide] + an alpha-amino acid = 5-L-glutamyl amino acid + an N-terminal L-alpha-aminoacyl-[peptide]</text>
        <dbReference type="Rhea" id="RHEA:23904"/>
        <dbReference type="Rhea" id="RHEA-COMP:9780"/>
        <dbReference type="Rhea" id="RHEA-COMP:9795"/>
        <dbReference type="ChEBI" id="CHEBI:77644"/>
        <dbReference type="ChEBI" id="CHEBI:78597"/>
        <dbReference type="ChEBI" id="CHEBI:78599"/>
        <dbReference type="ChEBI" id="CHEBI:78608"/>
        <dbReference type="EC" id="2.3.2.2"/>
    </reaction>
</comment>
<dbReference type="Gene3D" id="1.10.246.130">
    <property type="match status" value="1"/>
</dbReference>
<dbReference type="EC" id="2.3.2.2" evidence="9"/>
<evidence type="ECO:0000313" key="11">
    <source>
        <dbReference type="EMBL" id="MDN4120571.1"/>
    </source>
</evidence>
<dbReference type="InterPro" id="IPR043137">
    <property type="entry name" value="GGT_ssub_C"/>
</dbReference>
<dbReference type="EMBL" id="JAJHNU010000001">
    <property type="protein sequence ID" value="MDN4120571.1"/>
    <property type="molecule type" value="Genomic_DNA"/>
</dbReference>
<organism evidence="11 12">
    <name type="scientific">Alcaligenes endophyticus</name>
    <dbReference type="NCBI Taxonomy" id="1929088"/>
    <lineage>
        <taxon>Bacteria</taxon>
        <taxon>Pseudomonadati</taxon>
        <taxon>Pseudomonadota</taxon>
        <taxon>Betaproteobacteria</taxon>
        <taxon>Burkholderiales</taxon>
        <taxon>Alcaligenaceae</taxon>
        <taxon>Alcaligenes</taxon>
    </lineage>
</organism>
<dbReference type="Proteomes" id="UP001168613">
    <property type="component" value="Unassembled WGS sequence"/>
</dbReference>
<proteinExistence type="inferred from homology"/>
<comment type="caution">
    <text evidence="11">The sequence shown here is derived from an EMBL/GenBank/DDBJ whole genome shotgun (WGS) entry which is preliminary data.</text>
</comment>
<reference evidence="11" key="1">
    <citation type="submission" date="2021-11" db="EMBL/GenBank/DDBJ databases">
        <title>Draft genome sequence of Alcaligenes endophyticus type strain CCUG 75668T.</title>
        <authorList>
            <person name="Salva-Serra F."/>
            <person name="Duran R.E."/>
            <person name="Seeger M."/>
            <person name="Moore E.R.B."/>
            <person name="Jaen-Luchoro D."/>
        </authorList>
    </citation>
    <scope>NUCLEOTIDE SEQUENCE</scope>
    <source>
        <strain evidence="11">CCUG 75668</strain>
    </source>
</reference>
<dbReference type="Pfam" id="PF01019">
    <property type="entry name" value="G_glu_transpept"/>
    <property type="match status" value="1"/>
</dbReference>
<evidence type="ECO:0000256" key="6">
    <source>
        <dbReference type="ARBA" id="ARBA00023145"/>
    </source>
</evidence>
<gene>
    <name evidence="11" type="primary">ggt</name>
    <name evidence="11" type="ORF">LMS43_04640</name>
</gene>
<dbReference type="GO" id="GO:0103068">
    <property type="term" value="F:leukotriene C4 gamma-glutamyl transferase activity"/>
    <property type="evidence" value="ECO:0007669"/>
    <property type="project" value="UniProtKB-EC"/>
</dbReference>
<evidence type="ECO:0000256" key="4">
    <source>
        <dbReference type="ARBA" id="ARBA00022679"/>
    </source>
</evidence>
<evidence type="ECO:0000256" key="8">
    <source>
        <dbReference type="ARBA" id="ARBA00047417"/>
    </source>
</evidence>
<comment type="catalytic activity">
    <reaction evidence="1 9">
        <text>an S-substituted glutathione + H2O = an S-substituted L-cysteinylglycine + L-glutamate</text>
        <dbReference type="Rhea" id="RHEA:59468"/>
        <dbReference type="ChEBI" id="CHEBI:15377"/>
        <dbReference type="ChEBI" id="CHEBI:29985"/>
        <dbReference type="ChEBI" id="CHEBI:90779"/>
        <dbReference type="ChEBI" id="CHEBI:143103"/>
        <dbReference type="EC" id="3.4.19.13"/>
    </reaction>
</comment>
<name>A0ABT8EH19_9BURK</name>
<keyword evidence="4 9" id="KW-0808">Transferase</keyword>
<keyword evidence="5 9" id="KW-0378">Hydrolase</keyword>
<comment type="PTM">
    <text evidence="9">Cleaved by autocatalysis into a large and a small subunit.</text>
</comment>
<evidence type="ECO:0000256" key="7">
    <source>
        <dbReference type="ARBA" id="ARBA00023315"/>
    </source>
</evidence>
<dbReference type="SUPFAM" id="SSF56235">
    <property type="entry name" value="N-terminal nucleophile aminohydrolases (Ntn hydrolases)"/>
    <property type="match status" value="1"/>
</dbReference>
<dbReference type="Gene3D" id="3.60.20.40">
    <property type="match status" value="1"/>
</dbReference>